<proteinExistence type="predicted"/>
<sequence>MMTSNQPENSCISQKAIQTESASQQQESDVKIVNIINMYDVKKSFCIYDEKNNRLVRTKNTREKDLLDLAKIDNIDELAKTQLYESCPFLAEQKTIIFLPFSPIARSHLPIHSLDGKKINHDKIIQTFWKSELQLGYEKAEGAILVCMYLASQVDTYNLGLGITKTTLSTHLNMSVRRLSDLIDMLEDWGYLRFHTKVTPKGKLSLRSFIQLTQKFASEFLIDVTHPDNRPVRTEDKKTIDSHLRIFTMEEHFKLMEYLHRLRLDLKKLIWKAEQPIPTVVLQQVFKVLR</sequence>
<dbReference type="EMBL" id="CP023248">
    <property type="protein sequence ID" value="ASZ53453.1"/>
    <property type="molecule type" value="Genomic_DNA"/>
</dbReference>
<gene>
    <name evidence="1" type="ORF">YA91_24200</name>
</gene>
<dbReference type="AlphaFoldDB" id="A0A249W9S9"/>
<dbReference type="RefSeq" id="WP_005496775.1">
    <property type="nucleotide sequence ID" value="NZ_CP023248.2"/>
</dbReference>
<evidence type="ECO:0000313" key="1">
    <source>
        <dbReference type="EMBL" id="ASZ53453.1"/>
    </source>
</evidence>
<protein>
    <submittedName>
        <fullName evidence="1">Uncharacterized protein</fullName>
    </submittedName>
</protein>
<reference evidence="1" key="1">
    <citation type="submission" date="2017-09" db="EMBL/GenBank/DDBJ databases">
        <authorList>
            <person name="Ehlers B."/>
            <person name="Leendertz F.H."/>
        </authorList>
    </citation>
    <scope>NUCLEOTIDE SEQUENCE</scope>
    <source>
        <strain evidence="1">MAVP-26</strain>
    </source>
</reference>
<accession>A0A249W9S9</accession>
<name>A0A249W9S9_VIBPH</name>
<organism evidence="1">
    <name type="scientific">Vibrio parahaemolyticus</name>
    <dbReference type="NCBI Taxonomy" id="670"/>
    <lineage>
        <taxon>Bacteria</taxon>
        <taxon>Pseudomonadati</taxon>
        <taxon>Pseudomonadota</taxon>
        <taxon>Gammaproteobacteria</taxon>
        <taxon>Vibrionales</taxon>
        <taxon>Vibrionaceae</taxon>
        <taxon>Vibrio</taxon>
    </lineage>
</organism>